<organism evidence="1 2">
    <name type="scientific">Pontiella desulfatans</name>
    <dbReference type="NCBI Taxonomy" id="2750659"/>
    <lineage>
        <taxon>Bacteria</taxon>
        <taxon>Pseudomonadati</taxon>
        <taxon>Kiritimatiellota</taxon>
        <taxon>Kiritimatiellia</taxon>
        <taxon>Kiritimatiellales</taxon>
        <taxon>Pontiellaceae</taxon>
        <taxon>Pontiella</taxon>
    </lineage>
</organism>
<proteinExistence type="predicted"/>
<sequence>MTEKKKVWVGDCELYSSDAKVNGGYTELDGEQFYRIRNHDRMAPFFISVVSDSNHWMFISSNGALTCGRRNPESALFPYYTEDQVQDAAEQTGSKTVVLVEGEAGENLWEPFSSRYDGVYDVERNIYKNVPGNKLVFEEVNRTLKLSFSYVWMSSDRFGFVRKATLANLGGAPVRCRFVDGLQNLLPANVDRNMQNVYSTLVDAYKKSELLPESGIGIYALSSVPVDRAEPSESLTANTVWSMGLDQPVCLLSTGQLERFRRGETIEQETDMRGVRGAYFVQSQVELPASDSKEWVIVAEVDQDACDIAALELKRPDADELLADVEQGTENLCSIVAAADGIQTGGNPLQTARHFANTLFNVMRGGIFDNGYSVSKTDLLDFISSANGLVAEKLTLDALPDTFQYQEGLTFFRGLGHPEMERLYLEYMPLTFSRRHGDPSRPWNQFSIETRNPDGSKKLSYEGNWRDIFQNWEALGISYPGFFESIISKFVNASTADGYNPYRITRDGMDWEVHDPNDPWSYIGYWGDHQIIYLLKLLEQSEAYHPGNLKEMLSKEIYVYANVPYSIKSYDSLLADPCESIEFDHDAHAAILALSKTIGSDGKLVYLKGDGIYRVNLTEKLLVPLLAKLSNFIPEAGIWMNTQRPEWNDANNALVGYGVSMVTLCYMRRYLDFCIKLFDGCGQEDFAVSTEVEQQFRAMFAALQRHAGLLPNGFSAAPRREVLDLLGGAGDHYRKAIYNDGFSGQKTSLPVADIVAFMKLSLAYMDQTIAVNRRDDGLYHAYNLMKVEADGGISVRHLYEMLEGQVAVLSSGKLDAEESLDVLKALRTSSLYREDQHSYILYPNRTLQRFMEKNCIPDAEEACPGIAKLDSNGVLHFNPEFRNAAMLDEELKKAGMSGKDRDKWLETYEQVFDHQSFTGRSGTFFKYEGLGSIYWHMVSKLLLAVQETCIRAKGSTHIEPLLDCYYDIRQGIGAYKSVQEQGAFPTDPYSHTPSMMGAQQPGLTGQVKEDFISRLTELGVRVENGCLGFDPFLSSESDVCFTFCTVPVEIREGDTDRICVKRATGETIEVDGLVLNQSVSSEIFTRTGAIEKLNVEVRV</sequence>
<name>A0A6C2TZS0_PONDE</name>
<keyword evidence="2" id="KW-1185">Reference proteome</keyword>
<dbReference type="AlphaFoldDB" id="A0A6C2TZS0"/>
<evidence type="ECO:0000313" key="2">
    <source>
        <dbReference type="Proteomes" id="UP000366872"/>
    </source>
</evidence>
<protein>
    <recommendedName>
        <fullName evidence="3">Cellobiose phosphorylase</fullName>
    </recommendedName>
</protein>
<dbReference type="EMBL" id="CAAHFG010000001">
    <property type="protein sequence ID" value="VGO13103.1"/>
    <property type="molecule type" value="Genomic_DNA"/>
</dbReference>
<reference evidence="1 2" key="1">
    <citation type="submission" date="2019-04" db="EMBL/GenBank/DDBJ databases">
        <authorList>
            <person name="Van Vliet M D."/>
        </authorList>
    </citation>
    <scope>NUCLEOTIDE SEQUENCE [LARGE SCALE GENOMIC DNA]</scope>
    <source>
        <strain evidence="1 2">F1</strain>
    </source>
</reference>
<evidence type="ECO:0008006" key="3">
    <source>
        <dbReference type="Google" id="ProtNLM"/>
    </source>
</evidence>
<evidence type="ECO:0000313" key="1">
    <source>
        <dbReference type="EMBL" id="VGO13103.1"/>
    </source>
</evidence>
<dbReference type="Proteomes" id="UP000366872">
    <property type="component" value="Unassembled WGS sequence"/>
</dbReference>
<accession>A0A6C2TZS0</accession>
<dbReference type="RefSeq" id="WP_136078712.1">
    <property type="nucleotide sequence ID" value="NZ_CAAHFG010000001.1"/>
</dbReference>
<gene>
    <name evidence="1" type="ORF">PDESU_01657</name>
</gene>